<feature type="compositionally biased region" description="Polar residues" evidence="1">
    <location>
        <begin position="277"/>
        <end position="289"/>
    </location>
</feature>
<reference evidence="3 4" key="1">
    <citation type="submission" date="2019-02" db="EMBL/GenBank/DDBJ databases">
        <title>Genome sequencing of the rare red list fungi Antrodiella citrinella (Flaviporus citrinellus).</title>
        <authorList>
            <person name="Buettner E."/>
            <person name="Kellner H."/>
        </authorList>
    </citation>
    <scope>NUCLEOTIDE SEQUENCE [LARGE SCALE GENOMIC DNA]</scope>
    <source>
        <strain evidence="3 4">DSM 108506</strain>
    </source>
</reference>
<dbReference type="OrthoDB" id="660555at2759"/>
<dbReference type="Pfam" id="PF00621">
    <property type="entry name" value="RhoGEF"/>
    <property type="match status" value="1"/>
</dbReference>
<proteinExistence type="predicted"/>
<protein>
    <recommendedName>
        <fullName evidence="2">DH domain-containing protein</fullName>
    </recommendedName>
</protein>
<dbReference type="InterPro" id="IPR051092">
    <property type="entry name" value="FYVE_RhoGEF_PH"/>
</dbReference>
<evidence type="ECO:0000313" key="3">
    <source>
        <dbReference type="EMBL" id="THH31947.1"/>
    </source>
</evidence>
<gene>
    <name evidence="3" type="ORF">EUX98_g2225</name>
</gene>
<dbReference type="PANTHER" id="PTHR12673">
    <property type="entry name" value="FACIOGENITAL DYSPLASIA PROTEIN"/>
    <property type="match status" value="1"/>
</dbReference>
<dbReference type="GO" id="GO:0005737">
    <property type="term" value="C:cytoplasm"/>
    <property type="evidence" value="ECO:0007669"/>
    <property type="project" value="TreeGrafter"/>
</dbReference>
<feature type="region of interest" description="Disordered" evidence="1">
    <location>
        <begin position="532"/>
        <end position="554"/>
    </location>
</feature>
<keyword evidence="4" id="KW-1185">Reference proteome</keyword>
<organism evidence="3 4">
    <name type="scientific">Antrodiella citrinella</name>
    <dbReference type="NCBI Taxonomy" id="2447956"/>
    <lineage>
        <taxon>Eukaryota</taxon>
        <taxon>Fungi</taxon>
        <taxon>Dikarya</taxon>
        <taxon>Basidiomycota</taxon>
        <taxon>Agaricomycotina</taxon>
        <taxon>Agaricomycetes</taxon>
        <taxon>Polyporales</taxon>
        <taxon>Steccherinaceae</taxon>
        <taxon>Antrodiella</taxon>
    </lineage>
</organism>
<dbReference type="GO" id="GO:0005085">
    <property type="term" value="F:guanyl-nucleotide exchange factor activity"/>
    <property type="evidence" value="ECO:0007669"/>
    <property type="project" value="InterPro"/>
</dbReference>
<evidence type="ECO:0000259" key="2">
    <source>
        <dbReference type="PROSITE" id="PS50010"/>
    </source>
</evidence>
<name>A0A4S4N1R0_9APHY</name>
<feature type="region of interest" description="Disordered" evidence="1">
    <location>
        <begin position="121"/>
        <end position="152"/>
    </location>
</feature>
<dbReference type="Proteomes" id="UP000308730">
    <property type="component" value="Unassembled WGS sequence"/>
</dbReference>
<feature type="region of interest" description="Disordered" evidence="1">
    <location>
        <begin position="1"/>
        <end position="80"/>
    </location>
</feature>
<dbReference type="PANTHER" id="PTHR12673:SF159">
    <property type="entry name" value="LD03170P"/>
    <property type="match status" value="1"/>
</dbReference>
<comment type="caution">
    <text evidence="3">The sequence shown here is derived from an EMBL/GenBank/DDBJ whole genome shotgun (WGS) entry which is preliminary data.</text>
</comment>
<dbReference type="InterPro" id="IPR035899">
    <property type="entry name" value="DBL_dom_sf"/>
</dbReference>
<dbReference type="SUPFAM" id="SSF48065">
    <property type="entry name" value="DBL homology domain (DH-domain)"/>
    <property type="match status" value="1"/>
</dbReference>
<feature type="domain" description="DH" evidence="2">
    <location>
        <begin position="304"/>
        <end position="610"/>
    </location>
</feature>
<accession>A0A4S4N1R0</accession>
<dbReference type="AlphaFoldDB" id="A0A4S4N1R0"/>
<evidence type="ECO:0000313" key="4">
    <source>
        <dbReference type="Proteomes" id="UP000308730"/>
    </source>
</evidence>
<dbReference type="PROSITE" id="PS50010">
    <property type="entry name" value="DH_2"/>
    <property type="match status" value="1"/>
</dbReference>
<dbReference type="InterPro" id="IPR000219">
    <property type="entry name" value="DH_dom"/>
</dbReference>
<sequence>MEPLWVGLGSEQLPNPNVSPMSYYTSPTSMFMSPPSSPPSSFFTYTDPRSPPVPYSLPSSPTQPGQASSRPTYRRTSTQALENLAMTDPHALSSSAVAELTSRLSMVGQGLEDWERYGVEPSRDVDGFDPYSRTLQEGGGEVKATPRPGREKRHLYREDAVGETMRRWTLAMTDVPDEVLLDELERLRRGEGAPLREGGALFSKSVQDDEKMLEFGMSTRQVKVKSMSGHEFVYGGPPKRKGKFDIGGVEDEEEEDESEDDACSVDSSSSSGHHHLQYTQEPSHMITSSDSDWTTARRALLCCRDIIRTERSYLALLHQLTALAYPSSASTSSTSHAPLTTRTRSLIYTYLPDLVCASEAFLARLEDDPSAWGVSTALIGCEEEMEGALVRWCGVVGELFAFSSPPPESTSTGVRSRVGSAVGFGLRGRSKSGVGVGEMEVESVYRRRRRAMSWYDGPVSPSPTIPARPQTGLFTVALGSGLAFGLSPPKQPYASLAEGKQSGTLSRTLKSWKRKSGMSQSASSLPAFVQSWEKEKEKSQKGGRGVGSGGGGKKVASVRELAIQPTQRVTRYVLQFRDLLKYTPASSPSKALVERALEAALRIAQRCDRAQDNSAFLRS</sequence>
<feature type="compositionally biased region" description="Acidic residues" evidence="1">
    <location>
        <begin position="248"/>
        <end position="263"/>
    </location>
</feature>
<dbReference type="Gene3D" id="1.20.900.10">
    <property type="entry name" value="Dbl homology (DH) domain"/>
    <property type="match status" value="1"/>
</dbReference>
<dbReference type="EMBL" id="SGPM01000033">
    <property type="protein sequence ID" value="THH31947.1"/>
    <property type="molecule type" value="Genomic_DNA"/>
</dbReference>
<feature type="compositionally biased region" description="Low complexity" evidence="1">
    <location>
        <begin position="25"/>
        <end position="44"/>
    </location>
</feature>
<evidence type="ECO:0000256" key="1">
    <source>
        <dbReference type="SAM" id="MobiDB-lite"/>
    </source>
</evidence>
<feature type="compositionally biased region" description="Polar residues" evidence="1">
    <location>
        <begin position="62"/>
        <end position="80"/>
    </location>
</feature>
<feature type="compositionally biased region" description="Polar residues" evidence="1">
    <location>
        <begin position="12"/>
        <end position="24"/>
    </location>
</feature>
<feature type="compositionally biased region" description="Gly residues" evidence="1">
    <location>
        <begin position="542"/>
        <end position="553"/>
    </location>
</feature>
<feature type="region of interest" description="Disordered" evidence="1">
    <location>
        <begin position="228"/>
        <end position="289"/>
    </location>
</feature>